<dbReference type="Proteomes" id="UP001139971">
    <property type="component" value="Unassembled WGS sequence"/>
</dbReference>
<protein>
    <recommendedName>
        <fullName evidence="2">RTX toxin-activating lysine-acyltransferase</fullName>
        <ecNumber evidence="2">2.3.1.-</ecNumber>
    </recommendedName>
</protein>
<comment type="function">
    <text evidence="2">Involved in fatty acylation of protoxin at internal lysine residues, thereby converting it to the active toxin.</text>
</comment>
<evidence type="ECO:0000313" key="3">
    <source>
        <dbReference type="EMBL" id="MDC8014885.1"/>
    </source>
</evidence>
<sequence length="144" mass="16949">MSDDNYYLQLGWAATAMMKSDLYCRYPVACLDLWIRPAIQLGQIRFFFDRAGGLRGYVTWAFLSAEGEHRLLNDPEVILHLSEWNEGNRLWLLDFVVLGEKPRRRIRETMHLFACVDKAKSLRRDADGRVRKVTVWKHRHFPAP</sequence>
<keyword evidence="2" id="KW-0963">Cytoplasm</keyword>
<comment type="caution">
    <text evidence="3">The sequence shown here is derived from an EMBL/GenBank/DDBJ whole genome shotgun (WGS) entry which is preliminary data.</text>
</comment>
<keyword evidence="4" id="KW-1185">Reference proteome</keyword>
<organism evidence="3 4">
    <name type="scientific">Tahibacter soli</name>
    <dbReference type="NCBI Taxonomy" id="2983605"/>
    <lineage>
        <taxon>Bacteria</taxon>
        <taxon>Pseudomonadati</taxon>
        <taxon>Pseudomonadota</taxon>
        <taxon>Gammaproteobacteria</taxon>
        <taxon>Lysobacterales</taxon>
        <taxon>Rhodanobacteraceae</taxon>
        <taxon>Tahibacter</taxon>
    </lineage>
</organism>
<keyword evidence="2" id="KW-0012">Acyltransferase</keyword>
<dbReference type="EMBL" id="JAOVZO020000019">
    <property type="protein sequence ID" value="MDC8014885.1"/>
    <property type="molecule type" value="Genomic_DNA"/>
</dbReference>
<name>A0A9X3YP52_9GAMM</name>
<evidence type="ECO:0000256" key="1">
    <source>
        <dbReference type="ARBA" id="ARBA00005686"/>
    </source>
</evidence>
<comment type="subcellular location">
    <subcellularLocation>
        <location evidence="2">Cytoplasm</location>
    </subcellularLocation>
</comment>
<dbReference type="AlphaFoldDB" id="A0A9X3YP52"/>
<proteinExistence type="inferred from homology"/>
<keyword evidence="2" id="KW-0808">Transferase</keyword>
<accession>A0A9X3YP52</accession>
<dbReference type="EC" id="2.3.1.-" evidence="2"/>
<keyword evidence="2" id="KW-0204">Cytolysis</keyword>
<dbReference type="GO" id="GO:0031640">
    <property type="term" value="P:killing of cells of another organism"/>
    <property type="evidence" value="ECO:0007669"/>
    <property type="project" value="UniProtKB-KW"/>
</dbReference>
<dbReference type="GO" id="GO:0005737">
    <property type="term" value="C:cytoplasm"/>
    <property type="evidence" value="ECO:0007669"/>
    <property type="project" value="UniProtKB-SubCell"/>
</dbReference>
<dbReference type="RefSeq" id="WP_272842089.1">
    <property type="nucleotide sequence ID" value="NZ_JAOVZO020000019.1"/>
</dbReference>
<dbReference type="InterPro" id="IPR003996">
    <property type="entry name" value="RTX_toxin-activating_protC_bac"/>
</dbReference>
<comment type="similarity">
    <text evidence="1 2">Belongs to the RTX toxin acyltransferase family.</text>
</comment>
<dbReference type="Pfam" id="PF02794">
    <property type="entry name" value="HlyC"/>
    <property type="match status" value="1"/>
</dbReference>
<reference evidence="3" key="1">
    <citation type="submission" date="2023-02" db="EMBL/GenBank/DDBJ databases">
        <title>Tahibacter soli sp. nov. isolated from soil.</title>
        <authorList>
            <person name="Baek J.H."/>
            <person name="Lee J.K."/>
            <person name="Choi D.G."/>
            <person name="Jeon C.O."/>
        </authorList>
    </citation>
    <scope>NUCLEOTIDE SEQUENCE</scope>
    <source>
        <strain evidence="3">BL</strain>
    </source>
</reference>
<gene>
    <name evidence="3" type="ORF">OD750_020250</name>
</gene>
<dbReference type="GO" id="GO:0009404">
    <property type="term" value="P:toxin metabolic process"/>
    <property type="evidence" value="ECO:0007669"/>
    <property type="project" value="UniProtKB-UniRule"/>
</dbReference>
<dbReference type="GO" id="GO:0016746">
    <property type="term" value="F:acyltransferase activity"/>
    <property type="evidence" value="ECO:0007669"/>
    <property type="project" value="UniProtKB-UniRule"/>
</dbReference>
<evidence type="ECO:0000256" key="2">
    <source>
        <dbReference type="RuleBase" id="RU368102"/>
    </source>
</evidence>
<evidence type="ECO:0000313" key="4">
    <source>
        <dbReference type="Proteomes" id="UP001139971"/>
    </source>
</evidence>